<dbReference type="SUPFAM" id="SSF158682">
    <property type="entry name" value="TerB-like"/>
    <property type="match status" value="1"/>
</dbReference>
<dbReference type="SMART" id="SM00271">
    <property type="entry name" value="DnaJ"/>
    <property type="match status" value="1"/>
</dbReference>
<keyword evidence="3" id="KW-1185">Reference proteome</keyword>
<dbReference type="SUPFAM" id="SSF46565">
    <property type="entry name" value="Chaperone J-domain"/>
    <property type="match status" value="1"/>
</dbReference>
<evidence type="ECO:0000313" key="3">
    <source>
        <dbReference type="Proteomes" id="UP000272908"/>
    </source>
</evidence>
<dbReference type="Proteomes" id="UP000272908">
    <property type="component" value="Unassembled WGS sequence"/>
</dbReference>
<organism evidence="2 3">
    <name type="scientific">Roseinatronobacter ekhonensis</name>
    <dbReference type="NCBI Taxonomy" id="254356"/>
    <lineage>
        <taxon>Bacteria</taxon>
        <taxon>Pseudomonadati</taxon>
        <taxon>Pseudomonadota</taxon>
        <taxon>Alphaproteobacteria</taxon>
        <taxon>Rhodobacterales</taxon>
        <taxon>Paracoccaceae</taxon>
        <taxon>Roseinatronobacter</taxon>
    </lineage>
</organism>
<dbReference type="InterPro" id="IPR029024">
    <property type="entry name" value="TerB-like"/>
</dbReference>
<dbReference type="AlphaFoldDB" id="A0A3B0MPT2"/>
<name>A0A3B0MPT2_9RHOB</name>
<feature type="domain" description="J" evidence="1">
    <location>
        <begin position="162"/>
        <end position="226"/>
    </location>
</feature>
<dbReference type="PRINTS" id="PR00625">
    <property type="entry name" value="JDOMAIN"/>
</dbReference>
<evidence type="ECO:0000259" key="1">
    <source>
        <dbReference type="PROSITE" id="PS50076"/>
    </source>
</evidence>
<proteinExistence type="predicted"/>
<dbReference type="InterPro" id="IPR036869">
    <property type="entry name" value="J_dom_sf"/>
</dbReference>
<accession>A0A3B0MPT2</accession>
<protein>
    <submittedName>
        <fullName evidence="2">DnaJ-like protein DjlA</fullName>
    </submittedName>
</protein>
<dbReference type="OrthoDB" id="9782583at2"/>
<reference evidence="3" key="1">
    <citation type="submission" date="2018-08" db="EMBL/GenBank/DDBJ databases">
        <authorList>
            <person name="Rodrigo-Torres L."/>
            <person name="Arahal R. D."/>
            <person name="Lucena T."/>
        </authorList>
    </citation>
    <scope>NUCLEOTIDE SEQUENCE [LARGE SCALE GENOMIC DNA]</scope>
    <source>
        <strain evidence="3">CECT 7235</strain>
    </source>
</reference>
<dbReference type="RefSeq" id="WP_121093271.1">
    <property type="nucleotide sequence ID" value="NZ_UIHC01000004.1"/>
</dbReference>
<evidence type="ECO:0000313" key="2">
    <source>
        <dbReference type="EMBL" id="SUZ30914.1"/>
    </source>
</evidence>
<dbReference type="Pfam" id="PF05099">
    <property type="entry name" value="TerB"/>
    <property type="match status" value="1"/>
</dbReference>
<dbReference type="CDD" id="cd06257">
    <property type="entry name" value="DnaJ"/>
    <property type="match status" value="1"/>
</dbReference>
<dbReference type="Gene3D" id="1.10.3680.10">
    <property type="entry name" value="TerB-like"/>
    <property type="match status" value="1"/>
</dbReference>
<dbReference type="CDD" id="cd07316">
    <property type="entry name" value="terB_like_DjlA"/>
    <property type="match status" value="1"/>
</dbReference>
<dbReference type="Pfam" id="PF00226">
    <property type="entry name" value="DnaJ"/>
    <property type="match status" value="1"/>
</dbReference>
<dbReference type="PROSITE" id="PS50076">
    <property type="entry name" value="DNAJ_2"/>
    <property type="match status" value="1"/>
</dbReference>
<dbReference type="Gene3D" id="1.10.287.110">
    <property type="entry name" value="DnaJ domain"/>
    <property type="match status" value="1"/>
</dbReference>
<dbReference type="EMBL" id="UIHC01000004">
    <property type="protein sequence ID" value="SUZ30914.1"/>
    <property type="molecule type" value="Genomic_DNA"/>
</dbReference>
<dbReference type="InterPro" id="IPR001623">
    <property type="entry name" value="DnaJ_domain"/>
</dbReference>
<sequence>MSLWSQITEILNALRKGESLSAVFERLRSPPERSVAFTIAVIALGAKLAKADGQVTRGEVAAFRRVFTIPPEEEANAARVFNLARQDVAGFDQYARKIAAMFTAGDAVLVDLLEGLFEVAYADGQFHPAEEAFLTEVARIFGLDDRCFNCLRARVVGDVAPDPYAVLAVASDAPMAEVKAAYRAAVRDSHPDRMIARGVPQEAVRLAENRMRDINRAWEDIQAARAA</sequence>
<dbReference type="InterPro" id="IPR007791">
    <property type="entry name" value="DjlA_N"/>
</dbReference>
<gene>
    <name evidence="2" type="primary">djlA_1</name>
    <name evidence="2" type="ORF">ROE7235_00644</name>
</gene>